<evidence type="ECO:0000313" key="5">
    <source>
        <dbReference type="Proteomes" id="UP001302676"/>
    </source>
</evidence>
<dbReference type="EMBL" id="MU853568">
    <property type="protein sequence ID" value="KAK4145519.1"/>
    <property type="molecule type" value="Genomic_DNA"/>
</dbReference>
<organism evidence="4 5">
    <name type="scientific">Dichotomopilus funicola</name>
    <dbReference type="NCBI Taxonomy" id="1934379"/>
    <lineage>
        <taxon>Eukaryota</taxon>
        <taxon>Fungi</taxon>
        <taxon>Dikarya</taxon>
        <taxon>Ascomycota</taxon>
        <taxon>Pezizomycotina</taxon>
        <taxon>Sordariomycetes</taxon>
        <taxon>Sordariomycetidae</taxon>
        <taxon>Sordariales</taxon>
        <taxon>Chaetomiaceae</taxon>
        <taxon>Dichotomopilus</taxon>
    </lineage>
</organism>
<proteinExistence type="predicted"/>
<evidence type="ECO:0000256" key="3">
    <source>
        <dbReference type="SAM" id="SignalP"/>
    </source>
</evidence>
<comment type="caution">
    <text evidence="4">The sequence shown here is derived from an EMBL/GenBank/DDBJ whole genome shotgun (WGS) entry which is preliminary data.</text>
</comment>
<keyword evidence="2" id="KW-0472">Membrane</keyword>
<feature type="region of interest" description="Disordered" evidence="1">
    <location>
        <begin position="415"/>
        <end position="434"/>
    </location>
</feature>
<gene>
    <name evidence="4" type="ORF">C8A04DRAFT_10611</name>
</gene>
<feature type="region of interest" description="Disordered" evidence="1">
    <location>
        <begin position="146"/>
        <end position="190"/>
    </location>
</feature>
<keyword evidence="5" id="KW-1185">Reference proteome</keyword>
<feature type="compositionally biased region" description="Polar residues" evidence="1">
    <location>
        <begin position="244"/>
        <end position="255"/>
    </location>
</feature>
<feature type="compositionally biased region" description="Low complexity" evidence="1">
    <location>
        <begin position="343"/>
        <end position="352"/>
    </location>
</feature>
<dbReference type="Proteomes" id="UP001302676">
    <property type="component" value="Unassembled WGS sequence"/>
</dbReference>
<dbReference type="GeneID" id="87813262"/>
<feature type="transmembrane region" description="Helical" evidence="2">
    <location>
        <begin position="196"/>
        <end position="221"/>
    </location>
</feature>
<protein>
    <submittedName>
        <fullName evidence="4">Uncharacterized protein</fullName>
    </submittedName>
</protein>
<feature type="signal peptide" evidence="3">
    <location>
        <begin position="1"/>
        <end position="21"/>
    </location>
</feature>
<dbReference type="AlphaFoldDB" id="A0AAN6V6T0"/>
<keyword evidence="2" id="KW-1133">Transmembrane helix</keyword>
<dbReference type="RefSeq" id="XP_062638890.1">
    <property type="nucleotide sequence ID" value="XM_062776649.1"/>
</dbReference>
<feature type="chain" id="PRO_5043027161" evidence="3">
    <location>
        <begin position="22"/>
        <end position="434"/>
    </location>
</feature>
<evidence type="ECO:0000256" key="2">
    <source>
        <dbReference type="SAM" id="Phobius"/>
    </source>
</evidence>
<feature type="region of interest" description="Disordered" evidence="1">
    <location>
        <begin position="226"/>
        <end position="303"/>
    </location>
</feature>
<accession>A0AAN6V6T0</accession>
<reference evidence="4" key="1">
    <citation type="journal article" date="2023" name="Mol. Phylogenet. Evol.">
        <title>Genome-scale phylogeny and comparative genomics of the fungal order Sordariales.</title>
        <authorList>
            <person name="Hensen N."/>
            <person name="Bonometti L."/>
            <person name="Westerberg I."/>
            <person name="Brannstrom I.O."/>
            <person name="Guillou S."/>
            <person name="Cros-Aarteil S."/>
            <person name="Calhoun S."/>
            <person name="Haridas S."/>
            <person name="Kuo A."/>
            <person name="Mondo S."/>
            <person name="Pangilinan J."/>
            <person name="Riley R."/>
            <person name="LaButti K."/>
            <person name="Andreopoulos B."/>
            <person name="Lipzen A."/>
            <person name="Chen C."/>
            <person name="Yan M."/>
            <person name="Daum C."/>
            <person name="Ng V."/>
            <person name="Clum A."/>
            <person name="Steindorff A."/>
            <person name="Ohm R.A."/>
            <person name="Martin F."/>
            <person name="Silar P."/>
            <person name="Natvig D.O."/>
            <person name="Lalanne C."/>
            <person name="Gautier V."/>
            <person name="Ament-Velasquez S.L."/>
            <person name="Kruys A."/>
            <person name="Hutchinson M.I."/>
            <person name="Powell A.J."/>
            <person name="Barry K."/>
            <person name="Miller A.N."/>
            <person name="Grigoriev I.V."/>
            <person name="Debuchy R."/>
            <person name="Gladieux P."/>
            <person name="Hiltunen Thoren M."/>
            <person name="Johannesson H."/>
        </authorList>
    </citation>
    <scope>NUCLEOTIDE SEQUENCE</scope>
    <source>
        <strain evidence="4">CBS 141.50</strain>
    </source>
</reference>
<keyword evidence="2" id="KW-0812">Transmembrane</keyword>
<reference evidence="4" key="2">
    <citation type="submission" date="2023-05" db="EMBL/GenBank/DDBJ databases">
        <authorList>
            <consortium name="Lawrence Berkeley National Laboratory"/>
            <person name="Steindorff A."/>
            <person name="Hensen N."/>
            <person name="Bonometti L."/>
            <person name="Westerberg I."/>
            <person name="Brannstrom I.O."/>
            <person name="Guillou S."/>
            <person name="Cros-Aarteil S."/>
            <person name="Calhoun S."/>
            <person name="Haridas S."/>
            <person name="Kuo A."/>
            <person name="Mondo S."/>
            <person name="Pangilinan J."/>
            <person name="Riley R."/>
            <person name="Labutti K."/>
            <person name="Andreopoulos B."/>
            <person name="Lipzen A."/>
            <person name="Chen C."/>
            <person name="Yanf M."/>
            <person name="Daum C."/>
            <person name="Ng V."/>
            <person name="Clum A."/>
            <person name="Ohm R."/>
            <person name="Martin F."/>
            <person name="Silar P."/>
            <person name="Natvig D."/>
            <person name="Lalanne C."/>
            <person name="Gautier V."/>
            <person name="Ament-Velasquez S.L."/>
            <person name="Kruys A."/>
            <person name="Hutchinson M.I."/>
            <person name="Powell A.J."/>
            <person name="Barry K."/>
            <person name="Miller A.N."/>
            <person name="Grigoriev I.V."/>
            <person name="Debuchy R."/>
            <person name="Gladieux P."/>
            <person name="Thoren M.H."/>
            <person name="Johannesson H."/>
        </authorList>
    </citation>
    <scope>NUCLEOTIDE SEQUENCE</scope>
    <source>
        <strain evidence="4">CBS 141.50</strain>
    </source>
</reference>
<sequence>MLRRRLALWAASIAAIHTATASAVPFHELFQRQSQQTQTSSTCAPNWNRCKNPDFPDYFCCGASTTCIALAANTTVLCCPAGSDCLRIQPVPCNLQLQDGKLNPDAVIKTTALDGKLGKCGDQCCPFGYSCVDRLCVRDRNQNAAPIGTGGGKPSATTTTKGGANPTSTGTGDPTANPTGGNSSDNNNSNSNSTPVAAIAGGATAAGVIIIGAAVLAFIFFRKRNKDSGEKGNRPGGNSPPKLSRSTSSFGNLISNPIVADNSFRTDFARGPGPRTPPEDPDSVTGALIDSSVNSPEAGAGAGGAMPAVPLAAALAGHQQQQGAYGGYGNLDPGPGAGPPPQQAQQQLQPGQQDKREREPSSVSINVFADPNITPDRTPETNADEYTQMTSFTQMLDKADLGGMARGESFLDAYADDHDDGRGNGGLVPPVPRR</sequence>
<feature type="region of interest" description="Disordered" evidence="1">
    <location>
        <begin position="323"/>
        <end position="383"/>
    </location>
</feature>
<evidence type="ECO:0000313" key="4">
    <source>
        <dbReference type="EMBL" id="KAK4145519.1"/>
    </source>
</evidence>
<feature type="compositionally biased region" description="Polar residues" evidence="1">
    <location>
        <begin position="155"/>
        <end position="181"/>
    </location>
</feature>
<evidence type="ECO:0000256" key="1">
    <source>
        <dbReference type="SAM" id="MobiDB-lite"/>
    </source>
</evidence>
<keyword evidence="3" id="KW-0732">Signal</keyword>
<name>A0AAN6V6T0_9PEZI</name>